<keyword evidence="4 5" id="KW-0067">ATP-binding</keyword>
<protein>
    <submittedName>
        <fullName evidence="8">Serine/threonine-protein kinase, active site</fullName>
    </submittedName>
</protein>
<dbReference type="PANTHER" id="PTHR44329">
    <property type="entry name" value="SERINE/THREONINE-PROTEIN KINASE TNNI3K-RELATED"/>
    <property type="match status" value="1"/>
</dbReference>
<keyword evidence="1" id="KW-0808">Transferase</keyword>
<dbReference type="EMBL" id="CAID01000018">
    <property type="protein sequence ID" value="CEG00742.1"/>
    <property type="molecule type" value="Genomic_DNA"/>
</dbReference>
<evidence type="ECO:0000256" key="2">
    <source>
        <dbReference type="ARBA" id="ARBA00022741"/>
    </source>
</evidence>
<feature type="transmembrane region" description="Helical" evidence="6">
    <location>
        <begin position="239"/>
        <end position="261"/>
    </location>
</feature>
<dbReference type="Pfam" id="PF00069">
    <property type="entry name" value="Pkinase"/>
    <property type="match status" value="1"/>
</dbReference>
<dbReference type="InterPro" id="IPR051681">
    <property type="entry name" value="Ser/Thr_Kinases-Pseudokinases"/>
</dbReference>
<keyword evidence="6" id="KW-1133">Transmembrane helix</keyword>
<dbReference type="GO" id="GO:0004674">
    <property type="term" value="F:protein serine/threonine kinase activity"/>
    <property type="evidence" value="ECO:0007669"/>
    <property type="project" value="TreeGrafter"/>
</dbReference>
<dbReference type="PANTHER" id="PTHR44329:SF288">
    <property type="entry name" value="MITOGEN-ACTIVATED PROTEIN KINASE KINASE KINASE 20"/>
    <property type="match status" value="1"/>
</dbReference>
<sequence length="702" mass="77790">MSRARAYVRAGVGCETMSVVRVASRGRTVRGLGYAVTFDGVESAWGGSTETRDACATRGGSEIEDVDGGFEITFEVVGEVDDEVDVRLVRSDRTRYAREVHLGSLARALRAIDANATNVTATRKGVMRANRRDRSDAFDRVISGQGGVRANWTESLILLVDSDISKRREVVFREIVVESFLDGPTYDERGGTSYVNPIANTTMSAEKESYERAIETLSDALRDAQDGADQTIPESASFALLWSLLGAFGAILIAVACYVYVRRRRNLGEKVESTKTGEIGAGTTSTLEDLNTTISPIKSTMRRRATPTKSRHVTGEAPIFAHSTAFARGAVSRVDSLGAALRREDSLAENGKHVTLHVNRTQDSEEFHQHALEINERSDAYDTATSDCEYEYQEEQHVELTAGDFANEIMRASSYPIERKASECRDDTFRFISNDELDRYVQVIERLGAGGHSSVYMAKWGERQVALKMLHDENASSMQSEIEIMRAIDHPNIVKIFGACQSPACLILQIVHGGSLYEVLHCSPNRRGVGLAEDKALPIARDIASAMTYCHELTPKIIHRDLKPQNVLIEQETLRAYLADFGVSRQVSTRLNTNSYGAGTVNYMAPELFGDERADEKVDVYSFAMILYETLTGKQPWVGLNAVRIASILLENATETSRPALPPSAELNLRASTLELIQKCWRFDPRSRPSFREILTELEQVL</sequence>
<dbReference type="AlphaFoldDB" id="A0A096P9X3"/>
<organism evidence="8 9">
    <name type="scientific">Ostreococcus tauri</name>
    <name type="common">Marine green alga</name>
    <dbReference type="NCBI Taxonomy" id="70448"/>
    <lineage>
        <taxon>Eukaryota</taxon>
        <taxon>Viridiplantae</taxon>
        <taxon>Chlorophyta</taxon>
        <taxon>Mamiellophyceae</taxon>
        <taxon>Mamiellales</taxon>
        <taxon>Bathycoccaceae</taxon>
        <taxon>Ostreococcus</taxon>
    </lineage>
</organism>
<reference evidence="8 9" key="2">
    <citation type="journal article" date="2014" name="BMC Genomics">
        <title>An improved genome of the model marine alga Ostreococcus tauri unfolds by assessing Illumina de novo assemblies.</title>
        <authorList>
            <person name="Blanc-Mathieu R."/>
            <person name="Verhelst B."/>
            <person name="Derelle E."/>
            <person name="Rombauts S."/>
            <person name="Bouget F.Y."/>
            <person name="Carre I."/>
            <person name="Chateau A."/>
            <person name="Eyre-Walker A."/>
            <person name="Grimsley N."/>
            <person name="Moreau H."/>
            <person name="Piegu B."/>
            <person name="Rivals E."/>
            <person name="Schackwitz W."/>
            <person name="Van de Peer Y."/>
            <person name="Piganeau G."/>
        </authorList>
    </citation>
    <scope>NUCLEOTIDE SEQUENCE [LARGE SCALE GENOMIC DNA]</scope>
    <source>
        <strain evidence="9">OTTH 0595 / CCAP 157/2 / RCC745</strain>
    </source>
</reference>
<evidence type="ECO:0000256" key="6">
    <source>
        <dbReference type="SAM" id="Phobius"/>
    </source>
</evidence>
<name>A0A096P9X3_OSTTA</name>
<accession>A0A096P9X3</accession>
<evidence type="ECO:0000256" key="1">
    <source>
        <dbReference type="ARBA" id="ARBA00022679"/>
    </source>
</evidence>
<dbReference type="SUPFAM" id="SSF56112">
    <property type="entry name" value="Protein kinase-like (PK-like)"/>
    <property type="match status" value="1"/>
</dbReference>
<dbReference type="GeneID" id="9838213"/>
<proteinExistence type="predicted"/>
<dbReference type="OrthoDB" id="498450at2759"/>
<dbReference type="PROSITE" id="PS00107">
    <property type="entry name" value="PROTEIN_KINASE_ATP"/>
    <property type="match status" value="1"/>
</dbReference>
<evidence type="ECO:0000256" key="4">
    <source>
        <dbReference type="ARBA" id="ARBA00022840"/>
    </source>
</evidence>
<keyword evidence="2 5" id="KW-0547">Nucleotide-binding</keyword>
<gene>
    <name evidence="8" type="ORF">OT_ostta18g01200</name>
</gene>
<dbReference type="InterPro" id="IPR017441">
    <property type="entry name" value="Protein_kinase_ATP_BS"/>
</dbReference>
<dbReference type="PROSITE" id="PS50011">
    <property type="entry name" value="PROTEIN_KINASE_DOM"/>
    <property type="match status" value="1"/>
</dbReference>
<comment type="caution">
    <text evidence="8">The sequence shown here is derived from an EMBL/GenBank/DDBJ whole genome shotgun (WGS) entry which is preliminary data.</text>
</comment>
<evidence type="ECO:0000256" key="5">
    <source>
        <dbReference type="PROSITE-ProRule" id="PRU10141"/>
    </source>
</evidence>
<dbReference type="InterPro" id="IPR008271">
    <property type="entry name" value="Ser/Thr_kinase_AS"/>
</dbReference>
<dbReference type="STRING" id="70448.A0A096P9X3"/>
<dbReference type="InterPro" id="IPR011009">
    <property type="entry name" value="Kinase-like_dom_sf"/>
</dbReference>
<reference evidence="9" key="1">
    <citation type="journal article" date="2006" name="Proc. Natl. Acad. Sci. U.S.A.">
        <title>Genome analysis of the smallest free-living eukaryote Ostreococcus tauri unveils many unique features.</title>
        <authorList>
            <person name="Derelle E."/>
            <person name="Ferraz C."/>
            <person name="Rombauts S."/>
            <person name="Rouze P."/>
            <person name="Worden A.Z."/>
            <person name="Robbens S."/>
            <person name="Partensky F."/>
            <person name="Degroeve S."/>
            <person name="Echeynie S."/>
            <person name="Cooke R."/>
            <person name="Saeys Y."/>
            <person name="Wuyts J."/>
            <person name="Jabbari K."/>
            <person name="Bowler C."/>
            <person name="Panaud O."/>
            <person name="Piegu B."/>
            <person name="Ball S.G."/>
            <person name="Ral J.-P."/>
            <person name="Bouget F.-Y."/>
            <person name="Piganeau G."/>
            <person name="De Baets B."/>
            <person name="Picard A."/>
            <person name="Delseny M."/>
            <person name="Demaille J."/>
            <person name="Van de Peer Y."/>
            <person name="Moreau H."/>
        </authorList>
    </citation>
    <scope>NUCLEOTIDE SEQUENCE [LARGE SCALE GENOMIC DNA]</scope>
    <source>
        <strain evidence="9">OTTH 0595 / CCAP 157/2 / RCC745</strain>
    </source>
</reference>
<dbReference type="GO" id="GO:0005524">
    <property type="term" value="F:ATP binding"/>
    <property type="evidence" value="ECO:0007669"/>
    <property type="project" value="UniProtKB-UniRule"/>
</dbReference>
<keyword evidence="6" id="KW-0812">Transmembrane</keyword>
<evidence type="ECO:0000313" key="8">
    <source>
        <dbReference type="EMBL" id="CEG00742.1"/>
    </source>
</evidence>
<dbReference type="SMART" id="SM00220">
    <property type="entry name" value="S_TKc"/>
    <property type="match status" value="1"/>
</dbReference>
<feature type="binding site" evidence="5">
    <location>
        <position position="468"/>
    </location>
    <ligand>
        <name>ATP</name>
        <dbReference type="ChEBI" id="CHEBI:30616"/>
    </ligand>
</feature>
<dbReference type="Proteomes" id="UP000009170">
    <property type="component" value="Unassembled WGS sequence"/>
</dbReference>
<dbReference type="PROSITE" id="PS00108">
    <property type="entry name" value="PROTEIN_KINASE_ST"/>
    <property type="match status" value="1"/>
</dbReference>
<evidence type="ECO:0000256" key="3">
    <source>
        <dbReference type="ARBA" id="ARBA00022777"/>
    </source>
</evidence>
<feature type="domain" description="Protein kinase" evidence="7">
    <location>
        <begin position="441"/>
        <end position="702"/>
    </location>
</feature>
<evidence type="ECO:0000313" key="9">
    <source>
        <dbReference type="Proteomes" id="UP000009170"/>
    </source>
</evidence>
<dbReference type="Gene3D" id="1.10.510.10">
    <property type="entry name" value="Transferase(Phosphotransferase) domain 1"/>
    <property type="match status" value="1"/>
</dbReference>
<dbReference type="InParanoid" id="A0A096P9X3"/>
<dbReference type="RefSeq" id="XP_003084165.2">
    <property type="nucleotide sequence ID" value="XM_003084117.2"/>
</dbReference>
<dbReference type="CDD" id="cd13999">
    <property type="entry name" value="STKc_MAP3K-like"/>
    <property type="match status" value="1"/>
</dbReference>
<keyword evidence="3 8" id="KW-0418">Kinase</keyword>
<keyword evidence="9" id="KW-1185">Reference proteome</keyword>
<keyword evidence="6" id="KW-0472">Membrane</keyword>
<evidence type="ECO:0000259" key="7">
    <source>
        <dbReference type="PROSITE" id="PS50011"/>
    </source>
</evidence>
<dbReference type="InterPro" id="IPR000719">
    <property type="entry name" value="Prot_kinase_dom"/>
</dbReference>
<dbReference type="KEGG" id="ota:OT_ostta18g01200"/>